<proteinExistence type="predicted"/>
<keyword evidence="2" id="KW-0472">Membrane</keyword>
<feature type="disulfide bond" evidence="1">
    <location>
        <begin position="2558"/>
        <end position="2568"/>
    </location>
</feature>
<dbReference type="InterPro" id="IPR054484">
    <property type="entry name" value="ComC_SSD"/>
</dbReference>
<feature type="transmembrane region" description="Helical" evidence="2">
    <location>
        <begin position="2884"/>
        <end position="2904"/>
    </location>
</feature>
<dbReference type="InterPro" id="IPR000742">
    <property type="entry name" value="EGF"/>
</dbReference>
<keyword evidence="3" id="KW-0732">Signal</keyword>
<keyword evidence="6" id="KW-1185">Reference proteome</keyword>
<dbReference type="Gene3D" id="2.60.120.260">
    <property type="entry name" value="Galactose-binding domain-like"/>
    <property type="match status" value="1"/>
</dbReference>
<feature type="chain" id="PRO_5003320656" description="EGF-like domain-containing protein" evidence="3">
    <location>
        <begin position="25"/>
        <end position="3865"/>
    </location>
</feature>
<feature type="domain" description="EGF-like" evidence="4">
    <location>
        <begin position="1116"/>
        <end position="1148"/>
    </location>
</feature>
<dbReference type="KEGG" id="dfa:DFA_09208"/>
<organism evidence="5 6">
    <name type="scientific">Cavenderia fasciculata</name>
    <name type="common">Slime mold</name>
    <name type="synonym">Dictyostelium fasciculatum</name>
    <dbReference type="NCBI Taxonomy" id="261658"/>
    <lineage>
        <taxon>Eukaryota</taxon>
        <taxon>Amoebozoa</taxon>
        <taxon>Evosea</taxon>
        <taxon>Eumycetozoa</taxon>
        <taxon>Dictyostelia</taxon>
        <taxon>Acytosteliales</taxon>
        <taxon>Cavenderiaceae</taxon>
        <taxon>Cavenderia</taxon>
    </lineage>
</organism>
<dbReference type="Pfam" id="PF22933">
    <property type="entry name" value="ComC_SSD"/>
    <property type="match status" value="3"/>
</dbReference>
<dbReference type="PROSITE" id="PS00022">
    <property type="entry name" value="EGF_1"/>
    <property type="match status" value="2"/>
</dbReference>
<feature type="transmembrane region" description="Helical" evidence="2">
    <location>
        <begin position="3816"/>
        <end position="3840"/>
    </location>
</feature>
<dbReference type="SUPFAM" id="SSF57184">
    <property type="entry name" value="Growth factor receptor domain"/>
    <property type="match status" value="1"/>
</dbReference>
<protein>
    <recommendedName>
        <fullName evidence="4">EGF-like domain-containing protein</fullName>
    </recommendedName>
</protein>
<dbReference type="OrthoDB" id="26095at2759"/>
<evidence type="ECO:0000256" key="2">
    <source>
        <dbReference type="SAM" id="Phobius"/>
    </source>
</evidence>
<comment type="caution">
    <text evidence="1">Lacks conserved residue(s) required for the propagation of feature annotation.</text>
</comment>
<dbReference type="CDD" id="cd00054">
    <property type="entry name" value="EGF_CA"/>
    <property type="match status" value="2"/>
</dbReference>
<feature type="disulfide bond" evidence="1">
    <location>
        <begin position="2576"/>
        <end position="2585"/>
    </location>
</feature>
<keyword evidence="2" id="KW-0812">Transmembrane</keyword>
<keyword evidence="1" id="KW-1015">Disulfide bond</keyword>
<dbReference type="InterPro" id="IPR032675">
    <property type="entry name" value="LRR_dom_sf"/>
</dbReference>
<evidence type="ECO:0000259" key="4">
    <source>
        <dbReference type="PROSITE" id="PS50026"/>
    </source>
</evidence>
<dbReference type="GeneID" id="14868144"/>
<evidence type="ECO:0000313" key="5">
    <source>
        <dbReference type="EMBL" id="EGG16180.1"/>
    </source>
</evidence>
<evidence type="ECO:0000256" key="3">
    <source>
        <dbReference type="SAM" id="SignalP"/>
    </source>
</evidence>
<dbReference type="PANTHER" id="PTHR24032:SF76">
    <property type="entry name" value="EGF-LIKE DOMAIN-CONTAINING PROTEIN"/>
    <property type="match status" value="1"/>
</dbReference>
<keyword evidence="1" id="KW-0245">EGF-like domain</keyword>
<feature type="domain" description="EGF-like" evidence="4">
    <location>
        <begin position="2554"/>
        <end position="2586"/>
    </location>
</feature>
<feature type="signal peptide" evidence="3">
    <location>
        <begin position="1"/>
        <end position="24"/>
    </location>
</feature>
<dbReference type="Gene3D" id="2.10.25.10">
    <property type="entry name" value="Laminin"/>
    <property type="match status" value="3"/>
</dbReference>
<dbReference type="RefSeq" id="XP_004354564.1">
    <property type="nucleotide sequence ID" value="XM_004354512.1"/>
</dbReference>
<dbReference type="EMBL" id="GL883024">
    <property type="protein sequence ID" value="EGG16180.1"/>
    <property type="molecule type" value="Genomic_DNA"/>
</dbReference>
<dbReference type="PANTHER" id="PTHR24032">
    <property type="entry name" value="EGF-LIKE DOMAIN-CONTAINING PROTEIN-RELATED-RELATED"/>
    <property type="match status" value="1"/>
</dbReference>
<dbReference type="Pfam" id="PF23033">
    <property type="entry name" value="DUF7034"/>
    <property type="match status" value="2"/>
</dbReference>
<dbReference type="SMART" id="SM00181">
    <property type="entry name" value="EGF"/>
    <property type="match status" value="5"/>
</dbReference>
<dbReference type="PROSITE" id="PS01186">
    <property type="entry name" value="EGF_2"/>
    <property type="match status" value="2"/>
</dbReference>
<dbReference type="InterPro" id="IPR009030">
    <property type="entry name" value="Growth_fac_rcpt_cys_sf"/>
</dbReference>
<dbReference type="InterPro" id="IPR055462">
    <property type="entry name" value="DUF7034"/>
</dbReference>
<dbReference type="Proteomes" id="UP000007797">
    <property type="component" value="Unassembled WGS sequence"/>
</dbReference>
<gene>
    <name evidence="5" type="ORF">DFA_09208</name>
</gene>
<reference evidence="6" key="1">
    <citation type="journal article" date="2011" name="Genome Res.">
        <title>Phylogeny-wide analysis of social amoeba genomes highlights ancient origins for complex intercellular communication.</title>
        <authorList>
            <person name="Heidel A.J."/>
            <person name="Lawal H.M."/>
            <person name="Felder M."/>
            <person name="Schilde C."/>
            <person name="Helps N.R."/>
            <person name="Tunggal B."/>
            <person name="Rivero F."/>
            <person name="John U."/>
            <person name="Schleicher M."/>
            <person name="Eichinger L."/>
            <person name="Platzer M."/>
            <person name="Noegel A.A."/>
            <person name="Schaap P."/>
            <person name="Gloeckner G."/>
        </authorList>
    </citation>
    <scope>NUCLEOTIDE SEQUENCE [LARGE SCALE GENOMIC DNA]</scope>
    <source>
        <strain evidence="6">SH3</strain>
    </source>
</reference>
<evidence type="ECO:0000313" key="6">
    <source>
        <dbReference type="Proteomes" id="UP000007797"/>
    </source>
</evidence>
<sequence>MRLVSTLFYLFLFGIIWCQHIVTAATIPVTKVVIVNQPDDYIISPFYYELLTFNFTLQASIMTAMKVSIAPSALSKSYVTQVSADGYNHVFTVESSDFFSGHEQPFTFVVQANNDVVIFLPAYQFYPVGRQNDVMLSPSALSTVSSSTYGFMTSVAAECRNSLLFNYARSFANPFHRLVLGSPRLDNYNYVVDYNQTDILVGIAYAGASVSPYVMSSLYDTPITYSSSKNCFQIATSPLSMLYEQRILKVPVYIGLLYSQYDFGSVGLSYTYASSRVFVPYPKRIVGEEIYFIKFEKQKVDPALKFDFTTFSLVATPNLDSNDSITTPNVVISPDLQVNNIFPQWNTNFGSMGPSYGFGVKVEATNFNCSLFSYVAYYIDQTILIYKDKEIGIHCSGQYAKRVTFPLELALGPTSIITAEIVSHDGSKYQFSMQLSMTWKSGVPIYTATTLMPTTPTSHRSLIKYQSGASMVGIVPNTKMNMYLRTVLGGNEKTFGVAQSPSRYPFQYLGATYQGYIDLSYRYIHDYAASNVTILIADSYGFLDQSPDDSPHNISTDVINPIFKFKAVYEDVNSGGEVSYFLVTVKDQSGIGEASPSTVVMSGQTFKFTSANRIRGDAKDGEYYFPFTYKRVECVPPHVSLQDIRSNLISVNATSPGGNIIFDVPSTCPNHHRVRPLHIDYQLQANNSVVFTVTLLSANFASNSITAVALFIYTDKENTSPYISVPLTYDYSTYSLYTYTKQYQFAPVTSSTTYYFGLFLAINGTIQPTLSTSDLLYYTTPSYSSSASKVASSELSINIKPIGYVPWILYVADGGSNIFKVGITTSWSNMKNMTVALLYPSSPYPTRSVWYQGNATVGNEIQLPIIVGLCGQHYNVYVEQACDNTNYCESYPMFSLYKIFNYNLKCDLEYDYTQNVIVGGTFNQTSLDVSSEFRSVLYTFKLKVDNASVVLNTFENPPIVYLTEYESNDQISFVSRIKSTTPAPIYEAILNIPLNWGLRGYNLGVWRIVDALGGVFGTDTPANPQPLNLFSLSYNLKRPNIWKYVLSKRGDSILLSGSGFGYERDNITVNGKLAKFQFTKSDTQGVISLVGLNIPVGTQLNVTFGSVYSFIIGGNASPVCPNNCSGHGQCLTGNMCVCDLGWGLMDCSKYLVYQCPNNCTSHGQCIDSICSCSSNYTGSDCSTLVDTHSTYNVTVSPGDPTSTFTGFQNNNNTGTTPTDPTKLVNDKSKETTFTIKLIAIEEFDFTGELLRVHSLGNWQLQERNETYAYYLLPLANNTGNVTVSVYTFAEASEISNTLHRSSHTSSYHHSAQFNLVWSSEAIPGVPICSTYDNIDVGGEQSDAHYIKVGANQLSLYGRFSDQILVDGKKTVTNNIVSYSDTNKTTIFIRTAIPHFNNLVDVDPDFSVLIDYDQDTSDCGETKTKEKFETWKIAVIVAVVGAAILVVAAITIIKKNMYIRTKISQLRRSKNIKLITKVVFVNQPDDYIISPFYYELLTFNLTLDTSVTIPMTVSITPSSVQRSYTTQASADGFTHSFVVPSNDFFTGTEQPYTFIVQATNYDIVFNPLYQFYPVGRQNDVMLSPSALSTVSSSTYGFMTSAAPEGRNSLLINYARSFANPYHRLVLGDARLDNYNYVVDYNQTDILLGIAYALAGGSISPYIMSGLYDTPIYYSNVLNCFQITTSPLNMLYEQRVLNVPVVGLSYTYASSQVFVPYPKRIVGEEIYFIKFEKQKVDPALKFDFMTFTLSATPNLDSNGTITGNWIFMQTTDLNEYNIFPQWNTNFGSIGPSYGYTISAEVQNFDCSMYSYASYFVDQTILIYKDKEMAIHCGRNYIKRVSFPLDLVLGSKVNINIIFVTRDGESHQNPRSFTMTWKSGVPSYTVISLMPTTPTSYRTLIKYQSGVSMVGIIPNTKMNMNIRTVLGGNEKTFGVAQSPSRYPFQYLGATYQGYIDLSYRYIHDYAASEFKITIADTYSYFDQLQDNRPHNISTDVINPIFKFKAVCEDVNSGGEVSYFLVTVKDQSGIGEASPSTVVMSGQTFKFTSANRIRGDAKDGEYYFPFTYKRVECVPPHVSLQDIRSNLISVNATSPGGNIIFDVPSTCPNHHRVRPLHVDYKTQQANNNVLLTVTLLNPDFTYTTITLVTLLIYSDKENTNLIASVPLTLGYSTYSLFTYTKLYQFAPVSSSSTFYFGLFLNVNGTVQPTLSTSDLLYYTTPSYSSGPSKVASSELSINIKPSGFVPWILTADGGTNIFKVSISTNSWSNMKNMTVALLYPSSPYPTRSVWYQGNATVGPEVQFPVTFGLCGQHYIMYVEQACDNTNYCESYPMFSLYKMVGYTNKCDLEYDYTQRVVVSGTFNQSSLDVSSEFRSVLYTFTVQHENASVVLNTFENPPIVYLTEYESNDQISFVSRIKSTAPDLIYEATLNIPLNWGLRGYNLGVWRIVDALGGVFGTDTPTNPQPLNLFSLSYNAKRPNIWKYSLDPVTKQIKMEGSGFGYERDNIKINGQPASLLFTKSDTQFIIQSNVALPPLPFNVTFGSVYSFIIRSGGGGNVSPVCPNNCSSHGDCLAGNLCRCQLGWGLDDCSKYLVYQCPNNCTSHGQCIDSICSCNSNYTGSDCSTLVDTHSTYNVTVSPGDPTSTFTGFQNNNNTGTTPTDPTKLVNDKSKETTFTIKLIAIEEFDFTGELLRVHSLGNWQLQQKNETFSNYLLPLINDTGNVTVSVYTFAEASEIVWLNSTIKIPPRSVKYFASIKSYQFLSSLSTIQLVWSSEAIPGVPICSTYDNIDVGGEQSDAHYIKVGANQLSLYGRFSDQILVDGKKTVTNNIVSYSDTNKTTILIRTAIPHFNNLVDVDPDFSVLIDYDQDTSDCGETKTKENSFETWKIAVIVAVVGAAILVVLFITVIKKNIPSTYSSPSFLIFALILFESKNRAYAQNLPPDELDACYWLIRQYGLPTQQNEAAICADSERFTCHQGLDGYHVIRINAVTDEFINQGAPDAAIGSLALPNLNSFITDDDSVESIPNGFSLNMPVVRTIYLEDCDALESLGNFFNGSSAYQIFVSGENILGGVTIDQSSYYPSVAAIRVSINPTTPFTSSNSLVFTPKSFPVLADLTISSNGRITVNVTINIPTLVTLKLLALGSESPSFNPTIVNASKITYLLLPGSNFETIPNIVLPPTVYSYNLRDQQNSLKTVPWTIFSNLKNSVINLEDNSLLTGTVPDFICANRLRISNTLISKIPDCYWCYYQDPNIISTSLQKLGSFYCNITFEKNVGIVEGIGKIVGDNLGFGNNIDLIPVVGNKIIALNYPLLTTFNPLNLNVTLNQVMGYTIELTLYKADLVYSTTYSEISYSFSVAFDSVITNPNLVTNVYFINLDHFNITYTCTAYIDALSTLRCDSPSDLVYGNYYILARNSYNQVGMSAPVGDFGKITYPLVTSGSVHQSLQSDLPLIRLNGFFGAAGNKIEWVTVKLNNSNSIICTPTFRNSSTIDCTVQSTLPPGLITINLSVDNYTATLNNLIVILPPPSQSLQDQCQATTNNCNGNGQCTTFGICVCNQGYYDDCKFKLNPNVTFVPNITKPVASFDLDGYRFDFALVSVQELDIDDNVVQEVLVDQWNVTDLSDGAGLTSVHYKLLINSTLNPTLALVNVTTLIEHSLQDRQVPFGDSIVSIGPNSIKVGLNITGWQYTSVLSHLRVVFSTIVNTQQTTIESCSSDSVPTFQEVVGSDSYLRVIHNDTQFYGRFLSYSFSDGKRSYSRNQLVNQTTIPNRSNESLALIGINLNQCQQCLLDPDFFALIADRPAGNQQVDCSSPSSSSNTWKIIVGATIGGVVFIALVVASALYLRNSNSFRFRVSSIKKKILMKKLNNN</sequence>
<feature type="disulfide bond" evidence="1">
    <location>
        <begin position="1120"/>
        <end position="1130"/>
    </location>
</feature>
<name>F4Q6Z8_CACFS</name>
<feature type="disulfide bond" evidence="1">
    <location>
        <begin position="1138"/>
        <end position="1147"/>
    </location>
</feature>
<evidence type="ECO:0000256" key="1">
    <source>
        <dbReference type="PROSITE-ProRule" id="PRU00076"/>
    </source>
</evidence>
<dbReference type="PROSITE" id="PS50026">
    <property type="entry name" value="EGF_3"/>
    <property type="match status" value="2"/>
</dbReference>
<dbReference type="InterPro" id="IPR053331">
    <property type="entry name" value="EGF-like_comC"/>
</dbReference>
<dbReference type="STRING" id="1054147.F4Q6Z8"/>
<accession>F4Q6Z8</accession>
<keyword evidence="2" id="KW-1133">Transmembrane helix</keyword>
<dbReference type="Gene3D" id="3.80.10.10">
    <property type="entry name" value="Ribonuclease Inhibitor"/>
    <property type="match status" value="1"/>
</dbReference>
<feature type="transmembrane region" description="Helical" evidence="2">
    <location>
        <begin position="1430"/>
        <end position="1452"/>
    </location>
</feature>